<dbReference type="EMBL" id="OOFM01000004">
    <property type="protein sequence ID" value="SPL63562.1"/>
    <property type="molecule type" value="Genomic_DNA"/>
</dbReference>
<gene>
    <name evidence="13" type="ORF">OHAE_3494</name>
</gene>
<evidence type="ECO:0000256" key="11">
    <source>
        <dbReference type="ARBA" id="ARBA00023136"/>
    </source>
</evidence>
<evidence type="ECO:0000256" key="5">
    <source>
        <dbReference type="ARBA" id="ARBA00022475"/>
    </source>
</evidence>
<dbReference type="SUPFAM" id="SSF52540">
    <property type="entry name" value="P-loop containing nucleoside triphosphate hydrolases"/>
    <property type="match status" value="1"/>
</dbReference>
<reference evidence="14" key="1">
    <citation type="submission" date="2017-12" db="EMBL/GenBank/DDBJ databases">
        <authorList>
            <person name="Diaz M."/>
        </authorList>
    </citation>
    <scope>NUCLEOTIDE SEQUENCE [LARGE SCALE GENOMIC DNA]</scope>
    <source>
        <strain evidence="14">FI11154</strain>
    </source>
</reference>
<dbReference type="PANTHER" id="PTHR42771">
    <property type="entry name" value="IRON(3+)-HYDROXAMATE IMPORT ATP-BINDING PROTEIN FHUC"/>
    <property type="match status" value="1"/>
</dbReference>
<dbReference type="InterPro" id="IPR017871">
    <property type="entry name" value="ABC_transporter-like_CS"/>
</dbReference>
<keyword evidence="11" id="KW-0472">Membrane</keyword>
<dbReference type="SMART" id="SM00382">
    <property type="entry name" value="AAA"/>
    <property type="match status" value="1"/>
</dbReference>
<evidence type="ECO:0000313" key="14">
    <source>
        <dbReference type="Proteomes" id="UP000246073"/>
    </source>
</evidence>
<dbReference type="AlphaFoldDB" id="A0A2P9HHH0"/>
<dbReference type="GO" id="GO:0005524">
    <property type="term" value="F:ATP binding"/>
    <property type="evidence" value="ECO:0007669"/>
    <property type="project" value="UniProtKB-KW"/>
</dbReference>
<evidence type="ECO:0000256" key="6">
    <source>
        <dbReference type="ARBA" id="ARBA00022496"/>
    </source>
</evidence>
<dbReference type="InterPro" id="IPR027417">
    <property type="entry name" value="P-loop_NTPase"/>
</dbReference>
<evidence type="ECO:0000256" key="7">
    <source>
        <dbReference type="ARBA" id="ARBA00022741"/>
    </source>
</evidence>
<sequence length="283" mass="31251">MATQDEAIIRTVGVSVSFDGAMALNSVDASVQSGRITVICGANGSGKSTLLRSMARLQTPTSGQVLFDSEDINRMKRIDLARKIAVLGQMPEIPAGLTVEELVENGRHPHRGLFSRLGNHDRKAIERAITQTGLQALRHRQVASLSGGERQRAWVALALAQEPSALFLDEPTNFLDIRHQAELLTLLKQLNRDHGLTIVAVLHDLNQVLELADDVILMRKGRLMASGSPEEVFTTERLREAFDFDIEVTAHPVLPIPFCMPRWVNHVYNKPSAGNQQNERSAE</sequence>
<organism evidence="13 14">
    <name type="scientific">Ochrobactrum soli</name>
    <dbReference type="NCBI Taxonomy" id="2448455"/>
    <lineage>
        <taxon>Bacteria</taxon>
        <taxon>Pseudomonadati</taxon>
        <taxon>Pseudomonadota</taxon>
        <taxon>Alphaproteobacteria</taxon>
        <taxon>Hyphomicrobiales</taxon>
        <taxon>Brucellaceae</taxon>
        <taxon>Brucella/Ochrobactrum group</taxon>
        <taxon>Ochrobactrum</taxon>
    </lineage>
</organism>
<keyword evidence="7" id="KW-0547">Nucleotide-binding</keyword>
<evidence type="ECO:0000256" key="2">
    <source>
        <dbReference type="ARBA" id="ARBA00004533"/>
    </source>
</evidence>
<name>A0A2P9HHH0_9HYPH</name>
<dbReference type="GO" id="GO:0006826">
    <property type="term" value="P:iron ion transport"/>
    <property type="evidence" value="ECO:0007669"/>
    <property type="project" value="UniProtKB-KW"/>
</dbReference>
<dbReference type="CDD" id="cd03214">
    <property type="entry name" value="ABC_Iron-Siderophores_B12_Hemin"/>
    <property type="match status" value="1"/>
</dbReference>
<keyword evidence="10" id="KW-0406">Ion transport</keyword>
<keyword evidence="5" id="KW-1003">Cell membrane</keyword>
<dbReference type="PROSITE" id="PS00211">
    <property type="entry name" value="ABC_TRANSPORTER_1"/>
    <property type="match status" value="1"/>
</dbReference>
<comment type="similarity">
    <text evidence="3">Belongs to the ABC transporter superfamily.</text>
</comment>
<dbReference type="FunFam" id="3.40.50.300:FF:000134">
    <property type="entry name" value="Iron-enterobactin ABC transporter ATP-binding protein"/>
    <property type="match status" value="1"/>
</dbReference>
<dbReference type="InterPro" id="IPR003439">
    <property type="entry name" value="ABC_transporter-like_ATP-bd"/>
</dbReference>
<evidence type="ECO:0000256" key="3">
    <source>
        <dbReference type="ARBA" id="ARBA00005417"/>
    </source>
</evidence>
<dbReference type="PROSITE" id="PS50893">
    <property type="entry name" value="ABC_TRANSPORTER_2"/>
    <property type="match status" value="1"/>
</dbReference>
<evidence type="ECO:0000256" key="8">
    <source>
        <dbReference type="ARBA" id="ARBA00022840"/>
    </source>
</evidence>
<evidence type="ECO:0000259" key="12">
    <source>
        <dbReference type="PROSITE" id="PS50893"/>
    </source>
</evidence>
<dbReference type="InterPro" id="IPR051535">
    <property type="entry name" value="Siderophore_ABC-ATPase"/>
</dbReference>
<dbReference type="InterPro" id="IPR003593">
    <property type="entry name" value="AAA+_ATPase"/>
</dbReference>
<evidence type="ECO:0000256" key="9">
    <source>
        <dbReference type="ARBA" id="ARBA00023004"/>
    </source>
</evidence>
<keyword evidence="9" id="KW-0408">Iron</keyword>
<evidence type="ECO:0000256" key="10">
    <source>
        <dbReference type="ARBA" id="ARBA00023065"/>
    </source>
</evidence>
<feature type="domain" description="ABC transporter" evidence="12">
    <location>
        <begin position="9"/>
        <end position="245"/>
    </location>
</feature>
<evidence type="ECO:0000256" key="1">
    <source>
        <dbReference type="ARBA" id="ARBA00004202"/>
    </source>
</evidence>
<dbReference type="RefSeq" id="WP_109367458.1">
    <property type="nucleotide sequence ID" value="NZ_OOFM01000004.1"/>
</dbReference>
<dbReference type="GO" id="GO:0005886">
    <property type="term" value="C:plasma membrane"/>
    <property type="evidence" value="ECO:0007669"/>
    <property type="project" value="UniProtKB-SubCell"/>
</dbReference>
<dbReference type="PANTHER" id="PTHR42771:SF2">
    <property type="entry name" value="IRON(3+)-HYDROXAMATE IMPORT ATP-BINDING PROTEIN FHUC"/>
    <property type="match status" value="1"/>
</dbReference>
<dbReference type="Pfam" id="PF00005">
    <property type="entry name" value="ABC_tran"/>
    <property type="match status" value="1"/>
</dbReference>
<keyword evidence="4" id="KW-0813">Transport</keyword>
<protein>
    <submittedName>
        <fullName evidence="13">Ferric hydroxamate ABC transporter (TC 3.A.1.14.3), ATP-binding protein FhuC</fullName>
    </submittedName>
</protein>
<dbReference type="Gene3D" id="3.40.50.300">
    <property type="entry name" value="P-loop containing nucleotide triphosphate hydrolases"/>
    <property type="match status" value="1"/>
</dbReference>
<dbReference type="GO" id="GO:0016887">
    <property type="term" value="F:ATP hydrolysis activity"/>
    <property type="evidence" value="ECO:0007669"/>
    <property type="project" value="InterPro"/>
</dbReference>
<keyword evidence="6" id="KW-0410">Iron transport</keyword>
<comment type="subcellular location">
    <subcellularLocation>
        <location evidence="2">Cell inner membrane</location>
    </subcellularLocation>
    <subcellularLocation>
        <location evidence="1">Cell membrane</location>
        <topology evidence="1">Peripheral membrane protein</topology>
    </subcellularLocation>
</comment>
<dbReference type="Proteomes" id="UP000246073">
    <property type="component" value="Unassembled WGS sequence"/>
</dbReference>
<proteinExistence type="inferred from homology"/>
<accession>A0A2P9HHH0</accession>
<evidence type="ECO:0000256" key="4">
    <source>
        <dbReference type="ARBA" id="ARBA00022448"/>
    </source>
</evidence>
<keyword evidence="8 13" id="KW-0067">ATP-binding</keyword>
<evidence type="ECO:0000313" key="13">
    <source>
        <dbReference type="EMBL" id="SPL63562.1"/>
    </source>
</evidence>